<evidence type="ECO:0000256" key="1">
    <source>
        <dbReference type="SAM" id="MobiDB-lite"/>
    </source>
</evidence>
<protein>
    <recommendedName>
        <fullName evidence="2">Calcineurin-like phosphoesterase domain-containing protein</fullName>
    </recommendedName>
</protein>
<dbReference type="Proteomes" id="UP001273209">
    <property type="component" value="Unassembled WGS sequence"/>
</dbReference>
<evidence type="ECO:0000313" key="3">
    <source>
        <dbReference type="EMBL" id="KAK4082226.1"/>
    </source>
</evidence>
<organism evidence="3 4">
    <name type="scientific">Trichoderma aggressivum f. europaeum</name>
    <dbReference type="NCBI Taxonomy" id="173218"/>
    <lineage>
        <taxon>Eukaryota</taxon>
        <taxon>Fungi</taxon>
        <taxon>Dikarya</taxon>
        <taxon>Ascomycota</taxon>
        <taxon>Pezizomycotina</taxon>
        <taxon>Sordariomycetes</taxon>
        <taxon>Hypocreomycetidae</taxon>
        <taxon>Hypocreales</taxon>
        <taxon>Hypocreaceae</taxon>
        <taxon>Trichoderma</taxon>
    </lineage>
</organism>
<dbReference type="Gene3D" id="3.60.21.10">
    <property type="match status" value="2"/>
</dbReference>
<dbReference type="SUPFAM" id="SSF56300">
    <property type="entry name" value="Metallo-dependent phosphatases"/>
    <property type="match status" value="1"/>
</dbReference>
<dbReference type="CDD" id="cd07379">
    <property type="entry name" value="MPP_239FB"/>
    <property type="match status" value="1"/>
</dbReference>
<accession>A0AAE1JC62</accession>
<sequence length="493" mass="53486">MATPKLRKTRIVCISDTHNCNIKLPAGDVLIHAGDLTNKGSISEVSCPSLASVFGGCLVGLASPTPLTSRFCATTNWPCLKIVKLSRAVKWLEEADFEAKIIVAGNHDVTLDEDFYFHHGDSFHNKVKQNPADCINLLASSPSLTYLCHDSATIRLKSPTGPHTEFTIFGSPYSPRNGLWAFYYEAPKDHDDGSAADLTSLWELIPLETDIVVTHTPPRTHCDQPDGQRSAGCEALRQALWRVRPKLAVCGHIHDGRGAERVLWDLKNKATPYAERAAMAWKDPGASNNKISLVDLTGKAGKMPALANDGSHPGRPSYQDSQQTATTTFAPAGTCLDASSEQGSSVAAQKRGGHDSNDDGVGYGGNPESEDCDYEALAGRTGRKETCVVNAAIMKGSYPHSEGKLFSKPIVVDVFLPPEYSPSNPIYTPVPQKAIDETSRRPMIDNSTSRVARHLKLASLKKFDDERIGQHIPIPPPPPILHYRRSSDAGPAH</sequence>
<feature type="domain" description="Calcineurin-like phosphoesterase" evidence="2">
    <location>
        <begin position="10"/>
        <end position="255"/>
    </location>
</feature>
<feature type="region of interest" description="Disordered" evidence="1">
    <location>
        <begin position="468"/>
        <end position="493"/>
    </location>
</feature>
<dbReference type="RefSeq" id="XP_062758894.1">
    <property type="nucleotide sequence ID" value="XM_062896175.1"/>
</dbReference>
<evidence type="ECO:0000259" key="2">
    <source>
        <dbReference type="Pfam" id="PF00149"/>
    </source>
</evidence>
<dbReference type="InterPro" id="IPR051693">
    <property type="entry name" value="UPF0046_metallophosphoest"/>
</dbReference>
<dbReference type="PANTHER" id="PTHR12905:SF16">
    <property type="entry name" value="SER_THR PROTEIN PHOSPHATASE FAMILY PROTEIN (AFU_ORTHOLOGUE AFUA_1G06000)"/>
    <property type="match status" value="1"/>
</dbReference>
<feature type="compositionally biased region" description="Polar residues" evidence="1">
    <location>
        <begin position="337"/>
        <end position="347"/>
    </location>
</feature>
<comment type="caution">
    <text evidence="3">The sequence shown here is derived from an EMBL/GenBank/DDBJ whole genome shotgun (WGS) entry which is preliminary data.</text>
</comment>
<dbReference type="GO" id="GO:0016787">
    <property type="term" value="F:hydrolase activity"/>
    <property type="evidence" value="ECO:0007669"/>
    <property type="project" value="InterPro"/>
</dbReference>
<dbReference type="InterPro" id="IPR029052">
    <property type="entry name" value="Metallo-depent_PP-like"/>
</dbReference>
<feature type="region of interest" description="Disordered" evidence="1">
    <location>
        <begin position="302"/>
        <end position="368"/>
    </location>
</feature>
<name>A0AAE1JC62_9HYPO</name>
<proteinExistence type="predicted"/>
<dbReference type="GeneID" id="87916080"/>
<reference evidence="3" key="1">
    <citation type="submission" date="2023-11" db="EMBL/GenBank/DDBJ databases">
        <title>The genome sequences of three competitors of mushroom-forming fungi.</title>
        <authorList>
            <person name="Beijen E."/>
            <person name="Ohm R.A."/>
        </authorList>
    </citation>
    <scope>NUCLEOTIDE SEQUENCE</scope>
    <source>
        <strain evidence="3">CBS 100526</strain>
    </source>
</reference>
<dbReference type="Pfam" id="PF00149">
    <property type="entry name" value="Metallophos"/>
    <property type="match status" value="1"/>
</dbReference>
<feature type="compositionally biased region" description="Polar residues" evidence="1">
    <location>
        <begin position="318"/>
        <end position="329"/>
    </location>
</feature>
<gene>
    <name evidence="3" type="ORF">Triagg1_2038</name>
</gene>
<keyword evidence="4" id="KW-1185">Reference proteome</keyword>
<evidence type="ECO:0000313" key="4">
    <source>
        <dbReference type="Proteomes" id="UP001273209"/>
    </source>
</evidence>
<dbReference type="EMBL" id="JAWRVG010000005">
    <property type="protein sequence ID" value="KAK4082226.1"/>
    <property type="molecule type" value="Genomic_DNA"/>
</dbReference>
<dbReference type="PANTHER" id="PTHR12905">
    <property type="entry name" value="METALLOPHOSPHOESTERASE"/>
    <property type="match status" value="1"/>
</dbReference>
<dbReference type="AlphaFoldDB" id="A0AAE1JC62"/>
<dbReference type="InterPro" id="IPR004843">
    <property type="entry name" value="Calcineurin-like_PHP"/>
</dbReference>